<dbReference type="InterPro" id="IPR013783">
    <property type="entry name" value="Ig-like_fold"/>
</dbReference>
<dbReference type="PROSITE" id="PS50853">
    <property type="entry name" value="FN3"/>
    <property type="match status" value="1"/>
</dbReference>
<gene>
    <name evidence="5" type="ORF">QUG93_06215</name>
</gene>
<feature type="chain" id="PRO_5045605145" evidence="3">
    <location>
        <begin position="25"/>
        <end position="443"/>
    </location>
</feature>
<dbReference type="EMBL" id="JAUCMN010000003">
    <property type="protein sequence ID" value="MDM7891271.1"/>
    <property type="molecule type" value="Genomic_DNA"/>
</dbReference>
<dbReference type="RefSeq" id="WP_289473042.1">
    <property type="nucleotide sequence ID" value="NZ_JAUCMN010000003.1"/>
</dbReference>
<dbReference type="SUPFAM" id="SSF49265">
    <property type="entry name" value="Fibronectin type III"/>
    <property type="match status" value="1"/>
</dbReference>
<keyword evidence="2" id="KW-0624">Polysaccharide degradation</keyword>
<reference evidence="5 6" key="1">
    <citation type="submission" date="2023-06" db="EMBL/GenBank/DDBJ databases">
        <authorList>
            <person name="Feng G."/>
            <person name="Li J."/>
            <person name="Zhu H."/>
        </authorList>
    </citation>
    <scope>NUCLEOTIDE SEQUENCE [LARGE SCALE GENOMIC DNA]</scope>
    <source>
        <strain evidence="5 6">RHCKG28</strain>
    </source>
</reference>
<dbReference type="InterPro" id="IPR036116">
    <property type="entry name" value="FN3_sf"/>
</dbReference>
<evidence type="ECO:0000259" key="4">
    <source>
        <dbReference type="PROSITE" id="PS50853"/>
    </source>
</evidence>
<dbReference type="Proteomes" id="UP001236404">
    <property type="component" value="Unassembled WGS sequence"/>
</dbReference>
<feature type="domain" description="Fibronectin type-III" evidence="4">
    <location>
        <begin position="32"/>
        <end position="125"/>
    </location>
</feature>
<dbReference type="CDD" id="cd00063">
    <property type="entry name" value="FN3"/>
    <property type="match status" value="1"/>
</dbReference>
<dbReference type="Gene3D" id="2.60.40.10">
    <property type="entry name" value="Immunoglobulins"/>
    <property type="match status" value="1"/>
</dbReference>
<evidence type="ECO:0000313" key="6">
    <source>
        <dbReference type="Proteomes" id="UP001236404"/>
    </source>
</evidence>
<keyword evidence="1" id="KW-0378">Hydrolase</keyword>
<proteinExistence type="predicted"/>
<keyword evidence="2" id="KW-0119">Carbohydrate metabolism</keyword>
<keyword evidence="6" id="KW-1185">Reference proteome</keyword>
<accession>A0ABT7TP28</accession>
<sequence length="443" mass="44334">MFRVVLTAVAAVALVVGGAVPASAAPAGPSRLPGAPTTVRVAGSGDGAVVTWGAPRSGAKVTGWKVAVTPAGDQPDGGVDRLPGSARSDRFGDLPAGTAHRFTVRAVGTKGTGPSVVVSYTTPSSVTTVQSLFALDESGAVHRFPTTGAGAGRVVVPRGGEGFTADDLGDVFVPSPDRTSITMYPAAGGVPRTVAVGLRLTADLRSDVAGNLYWVDSVSGAVTKLPVTGGAPVVVLPSAGADWAVGRDGTVAVFSTTSSQAPTATVTTVRADGVRAARTVTQPGYATFSALLADGSGTLYLDYWSTGASGATTWWALPAGSSTLVSAEPRLAFDHAAVNDRSFVLAQSAEWCAAPSEARPGGCGVDKTLTHLVARDASGATTERTTSGVASPGRGVHIGAADAEGDLFLAVGTGTTPGLWRLSADGGPAQQLATGWYPTLLVI</sequence>
<name>A0ABT7TP28_9MICO</name>
<evidence type="ECO:0000256" key="3">
    <source>
        <dbReference type="SAM" id="SignalP"/>
    </source>
</evidence>
<dbReference type="SUPFAM" id="SSF63825">
    <property type="entry name" value="YWTD domain"/>
    <property type="match status" value="1"/>
</dbReference>
<protein>
    <submittedName>
        <fullName evidence="5">Fibronectin type III domain-containing protein</fullName>
    </submittedName>
</protein>
<keyword evidence="1" id="KW-0326">Glycosidase</keyword>
<comment type="caution">
    <text evidence="5">The sequence shown here is derived from an EMBL/GenBank/DDBJ whole genome shotgun (WGS) entry which is preliminary data.</text>
</comment>
<keyword evidence="3" id="KW-0732">Signal</keyword>
<evidence type="ECO:0000256" key="2">
    <source>
        <dbReference type="ARBA" id="ARBA00023326"/>
    </source>
</evidence>
<organism evidence="5 6">
    <name type="scientific">Curtobacterium caseinilyticum</name>
    <dbReference type="NCBI Taxonomy" id="3055137"/>
    <lineage>
        <taxon>Bacteria</taxon>
        <taxon>Bacillati</taxon>
        <taxon>Actinomycetota</taxon>
        <taxon>Actinomycetes</taxon>
        <taxon>Micrococcales</taxon>
        <taxon>Microbacteriaceae</taxon>
        <taxon>Curtobacterium</taxon>
    </lineage>
</organism>
<dbReference type="Pfam" id="PF00041">
    <property type="entry name" value="fn3"/>
    <property type="match status" value="1"/>
</dbReference>
<dbReference type="InterPro" id="IPR003961">
    <property type="entry name" value="FN3_dom"/>
</dbReference>
<feature type="signal peptide" evidence="3">
    <location>
        <begin position="1"/>
        <end position="24"/>
    </location>
</feature>
<evidence type="ECO:0000313" key="5">
    <source>
        <dbReference type="EMBL" id="MDM7891271.1"/>
    </source>
</evidence>
<evidence type="ECO:0000256" key="1">
    <source>
        <dbReference type="ARBA" id="ARBA00023295"/>
    </source>
</evidence>
<dbReference type="SMART" id="SM00060">
    <property type="entry name" value="FN3"/>
    <property type="match status" value="1"/>
</dbReference>